<feature type="compositionally biased region" description="Pro residues" evidence="1">
    <location>
        <begin position="166"/>
        <end position="181"/>
    </location>
</feature>
<protein>
    <submittedName>
        <fullName evidence="2">Uncharacterized protein</fullName>
    </submittedName>
</protein>
<evidence type="ECO:0000313" key="2">
    <source>
        <dbReference type="EMBL" id="OAI21503.1"/>
    </source>
</evidence>
<sequence length="204" mass="22393">MNRKLLRLQIFACGTLGAGLIGEWAVSRYAAQQLEQQLAAREQVAFEAEQLPTIAATPASVDSYNDIVERPIFIEGRRPIAEAKTNDAGQNSDTSQIDDWSLIGVYDKGGKLVALFSKRNEARKFLKIGEEQSISGWQLKQILADRVILQQAGQEKPVLLRKPRPQLKPAPGKPAPRPAPAPANVNARPIEPAPNEIPETLNDN</sequence>
<dbReference type="RefSeq" id="WP_064021657.1">
    <property type="nucleotide sequence ID" value="NZ_CP023669.1"/>
</dbReference>
<name>A0A291IJI7_9GAMM</name>
<accession>A0A291IJI7</accession>
<dbReference type="KEGG" id="mko:MKLM6_2236"/>
<dbReference type="Proteomes" id="UP000077734">
    <property type="component" value="Unassembled WGS sequence"/>
</dbReference>
<evidence type="ECO:0000256" key="1">
    <source>
        <dbReference type="SAM" id="MobiDB-lite"/>
    </source>
</evidence>
<reference evidence="2 3" key="1">
    <citation type="submission" date="2016-03" db="EMBL/GenBank/DDBJ databases">
        <authorList>
            <person name="Heylen K."/>
            <person name="De Vos P."/>
            <person name="Vekeman B."/>
        </authorList>
    </citation>
    <scope>NUCLEOTIDE SEQUENCE [LARGE SCALE GENOMIC DNA]</scope>
    <source>
        <strain evidence="2 3">R-49807</strain>
    </source>
</reference>
<gene>
    <name evidence="2" type="ORF">A1356_20820</name>
</gene>
<proteinExistence type="predicted"/>
<dbReference type="EMBL" id="LUUL01000139">
    <property type="protein sequence ID" value="OAI21503.1"/>
    <property type="molecule type" value="Genomic_DNA"/>
</dbReference>
<feature type="region of interest" description="Disordered" evidence="1">
    <location>
        <begin position="157"/>
        <end position="204"/>
    </location>
</feature>
<dbReference type="AlphaFoldDB" id="A0A291IJI7"/>
<organism evidence="2 3">
    <name type="scientific">Methylomonas koyamae</name>
    <dbReference type="NCBI Taxonomy" id="702114"/>
    <lineage>
        <taxon>Bacteria</taxon>
        <taxon>Pseudomonadati</taxon>
        <taxon>Pseudomonadota</taxon>
        <taxon>Gammaproteobacteria</taxon>
        <taxon>Methylococcales</taxon>
        <taxon>Methylococcaceae</taxon>
        <taxon>Methylomonas</taxon>
    </lineage>
</organism>
<comment type="caution">
    <text evidence="2">The sequence shown here is derived from an EMBL/GenBank/DDBJ whole genome shotgun (WGS) entry which is preliminary data.</text>
</comment>
<evidence type="ECO:0000313" key="3">
    <source>
        <dbReference type="Proteomes" id="UP000077734"/>
    </source>
</evidence>
<keyword evidence="3" id="KW-1185">Reference proteome</keyword>